<comment type="caution">
    <text evidence="7">The sequence shown here is derived from an EMBL/GenBank/DDBJ whole genome shotgun (WGS) entry which is preliminary data.</text>
</comment>
<organism evidence="7 8">
    <name type="scientific">Saguinus oedipus</name>
    <name type="common">Cotton-top tamarin</name>
    <name type="synonym">Oedipomidas oedipus</name>
    <dbReference type="NCBI Taxonomy" id="9490"/>
    <lineage>
        <taxon>Eukaryota</taxon>
        <taxon>Metazoa</taxon>
        <taxon>Chordata</taxon>
        <taxon>Craniata</taxon>
        <taxon>Vertebrata</taxon>
        <taxon>Euteleostomi</taxon>
        <taxon>Mammalia</taxon>
        <taxon>Eutheria</taxon>
        <taxon>Euarchontoglires</taxon>
        <taxon>Primates</taxon>
        <taxon>Haplorrhini</taxon>
        <taxon>Platyrrhini</taxon>
        <taxon>Cebidae</taxon>
        <taxon>Callitrichinae</taxon>
        <taxon>Saguinus</taxon>
    </lineage>
</organism>
<accession>A0ABQ9WAB7</accession>
<dbReference type="InterPro" id="IPR004212">
    <property type="entry name" value="GTF2I"/>
</dbReference>
<dbReference type="PANTHER" id="PTHR47831:SF1">
    <property type="entry name" value="GENERAL TRANSCRIPTION FACTOR II-I REPEAT DOMAIN-CONTAINING PROTEIN 2A-RELATED"/>
    <property type="match status" value="1"/>
</dbReference>
<protein>
    <submittedName>
        <fullName evidence="7">General transcription factor II-I repeat domain-containing protein 2A</fullName>
    </submittedName>
</protein>
<dbReference type="PANTHER" id="PTHR47831">
    <property type="entry name" value="GENERAL TRANSCRIPTION FACTOR II-I REPEAT DOMAIN-CONTAINING PROTEIN 2"/>
    <property type="match status" value="1"/>
</dbReference>
<dbReference type="InterPro" id="IPR036647">
    <property type="entry name" value="GTF2I-like_rpt_sf"/>
</dbReference>
<feature type="non-terminal residue" evidence="7">
    <location>
        <position position="86"/>
    </location>
</feature>
<dbReference type="Gene3D" id="3.90.1460.10">
    <property type="entry name" value="GTF2I-like"/>
    <property type="match status" value="1"/>
</dbReference>
<dbReference type="PROSITE" id="PS51139">
    <property type="entry name" value="GTF2I"/>
    <property type="match status" value="1"/>
</dbReference>
<keyword evidence="6" id="KW-0539">Nucleus</keyword>
<dbReference type="SUPFAM" id="SSF117773">
    <property type="entry name" value="GTF2I-like repeat"/>
    <property type="match status" value="1"/>
</dbReference>
<keyword evidence="4" id="KW-0238">DNA-binding</keyword>
<sequence>KERLSSMEKIKQLREQVNDLFSRKFGEAIGVDFPVKVPYRKITFNPGCVVIDGMPPGVVFKAPGYLEISSMRRILDAAEFIKFTVI</sequence>
<feature type="non-terminal residue" evidence="7">
    <location>
        <position position="1"/>
    </location>
</feature>
<keyword evidence="2" id="KW-0677">Repeat</keyword>
<keyword evidence="8" id="KW-1185">Reference proteome</keyword>
<evidence type="ECO:0000256" key="5">
    <source>
        <dbReference type="ARBA" id="ARBA00023163"/>
    </source>
</evidence>
<dbReference type="Proteomes" id="UP001266305">
    <property type="component" value="Unassembled WGS sequence"/>
</dbReference>
<reference evidence="7 8" key="1">
    <citation type="submission" date="2023-05" db="EMBL/GenBank/DDBJ databases">
        <title>B98-5 Cell Line De Novo Hybrid Assembly: An Optical Mapping Approach.</title>
        <authorList>
            <person name="Kananen K."/>
            <person name="Auerbach J.A."/>
            <person name="Kautto E."/>
            <person name="Blachly J.S."/>
        </authorList>
    </citation>
    <scope>NUCLEOTIDE SEQUENCE [LARGE SCALE GENOMIC DNA]</scope>
    <source>
        <strain evidence="7">B95-8</strain>
        <tissue evidence="7">Cell line</tissue>
    </source>
</reference>
<evidence type="ECO:0000256" key="1">
    <source>
        <dbReference type="ARBA" id="ARBA00004123"/>
    </source>
</evidence>
<comment type="subcellular location">
    <subcellularLocation>
        <location evidence="1">Nucleus</location>
    </subcellularLocation>
</comment>
<evidence type="ECO:0000256" key="4">
    <source>
        <dbReference type="ARBA" id="ARBA00023125"/>
    </source>
</evidence>
<dbReference type="EMBL" id="JASSZA010000002">
    <property type="protein sequence ID" value="KAK2117352.1"/>
    <property type="molecule type" value="Genomic_DNA"/>
</dbReference>
<keyword evidence="3" id="KW-0805">Transcription regulation</keyword>
<evidence type="ECO:0000256" key="2">
    <source>
        <dbReference type="ARBA" id="ARBA00022737"/>
    </source>
</evidence>
<proteinExistence type="predicted"/>
<evidence type="ECO:0000313" key="7">
    <source>
        <dbReference type="EMBL" id="KAK2117352.1"/>
    </source>
</evidence>
<gene>
    <name evidence="7" type="primary">GTF2IRD2_1</name>
    <name evidence="7" type="ORF">P7K49_004238</name>
</gene>
<evidence type="ECO:0000256" key="3">
    <source>
        <dbReference type="ARBA" id="ARBA00023015"/>
    </source>
</evidence>
<keyword evidence="5" id="KW-0804">Transcription</keyword>
<name>A0ABQ9WAB7_SAGOE</name>
<evidence type="ECO:0000256" key="6">
    <source>
        <dbReference type="ARBA" id="ARBA00023242"/>
    </source>
</evidence>
<evidence type="ECO:0000313" key="8">
    <source>
        <dbReference type="Proteomes" id="UP001266305"/>
    </source>
</evidence>
<dbReference type="Pfam" id="PF02946">
    <property type="entry name" value="GTF2I"/>
    <property type="match status" value="1"/>
</dbReference>
<dbReference type="InterPro" id="IPR042224">
    <property type="entry name" value="GTF2IRD2"/>
</dbReference>